<reference evidence="2" key="1">
    <citation type="submission" date="2015-07" db="EMBL/GenBank/DDBJ databases">
        <title>Transcriptome Assembly of Anthurium amnicola.</title>
        <authorList>
            <person name="Suzuki J."/>
        </authorList>
    </citation>
    <scope>NUCLEOTIDE SEQUENCE</scope>
</reference>
<dbReference type="InterPro" id="IPR008984">
    <property type="entry name" value="SMAD_FHA_dom_sf"/>
</dbReference>
<dbReference type="SUPFAM" id="SSF49879">
    <property type="entry name" value="SMAD/FHA domain"/>
    <property type="match status" value="1"/>
</dbReference>
<dbReference type="SMART" id="SM00240">
    <property type="entry name" value="FHA"/>
    <property type="match status" value="1"/>
</dbReference>
<proteinExistence type="predicted"/>
<evidence type="ECO:0000259" key="1">
    <source>
        <dbReference type="PROSITE" id="PS50006"/>
    </source>
</evidence>
<dbReference type="Gene3D" id="2.60.200.20">
    <property type="match status" value="1"/>
</dbReference>
<accession>A0A1D1XLM1</accession>
<dbReference type="EMBL" id="GDJX01024650">
    <property type="protein sequence ID" value="JAT43286.1"/>
    <property type="molecule type" value="Transcribed_RNA"/>
</dbReference>
<dbReference type="AlphaFoldDB" id="A0A1D1XLM1"/>
<protein>
    <submittedName>
        <fullName evidence="2">Microspherule protein 1</fullName>
    </submittedName>
</protein>
<dbReference type="InterPro" id="IPR037912">
    <property type="entry name" value="MCRS1"/>
</dbReference>
<dbReference type="GO" id="GO:0044545">
    <property type="term" value="C:NSL complex"/>
    <property type="evidence" value="ECO:0007669"/>
    <property type="project" value="TreeGrafter"/>
</dbReference>
<dbReference type="GO" id="GO:0031011">
    <property type="term" value="C:Ino80 complex"/>
    <property type="evidence" value="ECO:0007669"/>
    <property type="project" value="InterPro"/>
</dbReference>
<dbReference type="GO" id="GO:0002151">
    <property type="term" value="F:G-quadruplex RNA binding"/>
    <property type="evidence" value="ECO:0007669"/>
    <property type="project" value="InterPro"/>
</dbReference>
<sequence length="946" mass="103639">MGALAPLPQWIPEDDLLLKNAVEAGASLESLAKGAVRFSRRFTVKELQDRWRSLLFDPEISAEASAGMIDIEIEASVSNHLKSGRTCSLRGKEWTPGKRKGDNVRSHYYAMRKRVCNLPCNSADLDFLLPPSTTIGFGGDGCCGEHLKSCSVHLDRNCIMGASMSDQFRIPKSDFGVVHDTFPEMLKVNPDAANANAVEQDFHKAHMGLMGNQIQDEIACCGGSFGFGGKVLPMPDNRGIDNLDRPFEHKIEQKENPHISGENLKTIEISSDVQDIGSPQKMSVRNLHEAENIKAEPFPIFDSENDKKRPHCSGFGEDQNLHAEVSDCSGSLHNIEFSSPLVSMSIWGGIDATSTLPMDASFDDNEQRSTPALTLPTADVEKITPAAYDGTSAEQKLHDGINLATLTGPSNIAEGDFVNLSLAFANDDELFLLNEDGKDIIDESCLDTLDGIFSDSPADIHHDNVYGSTDPRNLEMLHAHDVDLDGEYPGESKDPGEETYSGFENGLAIHDSVEDMEEIPSKANSLSEPIEGFMLCHLNTEDPEIPCNDEVILPNEVLPTGSSTRLKLDSEAPGLAASSNIIISDNRIDMEEGQEAFVKPFASSLKILPLVNAKVGLMHPSDDCRVKTELSEIDSLSKVYRKPGIAADGTNLLSSSPVAPIRGSIATLKEEVAPLAPGECGEIRRSVGSLLEKSLEGSDHVKSNFQIREDVCEKVVDSAATIQKWASLHPELGCGDRDFADPSQICSTSDQEEKISDSDDDIPNFSDIEAMILDMDLGLSDQESSLFAREVSRYQYLDTKKAIMRLEQGAQSYMQRAIASHGAFAIFYGRHLQHFIKKPKVSLGRATEDVYIDIDLKREGRANKISRNQAIIELDERGFFLLKNIGKCPIVINGKEVLSGKQLNINSGCLIEIRGMKFIFEVNPNAVSQYLANAQRKSSQEQSSNF</sequence>
<dbReference type="GO" id="GO:0071339">
    <property type="term" value="C:MLL1 complex"/>
    <property type="evidence" value="ECO:0007669"/>
    <property type="project" value="InterPro"/>
</dbReference>
<feature type="domain" description="FHA" evidence="1">
    <location>
        <begin position="841"/>
        <end position="897"/>
    </location>
</feature>
<dbReference type="InterPro" id="IPR000253">
    <property type="entry name" value="FHA_dom"/>
</dbReference>
<dbReference type="PROSITE" id="PS50006">
    <property type="entry name" value="FHA_DOMAIN"/>
    <property type="match status" value="1"/>
</dbReference>
<organism evidence="2">
    <name type="scientific">Anthurium amnicola</name>
    <dbReference type="NCBI Taxonomy" id="1678845"/>
    <lineage>
        <taxon>Eukaryota</taxon>
        <taxon>Viridiplantae</taxon>
        <taxon>Streptophyta</taxon>
        <taxon>Embryophyta</taxon>
        <taxon>Tracheophyta</taxon>
        <taxon>Spermatophyta</taxon>
        <taxon>Magnoliopsida</taxon>
        <taxon>Liliopsida</taxon>
        <taxon>Araceae</taxon>
        <taxon>Pothoideae</taxon>
        <taxon>Potheae</taxon>
        <taxon>Anthurium</taxon>
    </lineage>
</organism>
<dbReference type="Pfam" id="PF00498">
    <property type="entry name" value="FHA"/>
    <property type="match status" value="1"/>
</dbReference>
<dbReference type="PANTHER" id="PTHR13233">
    <property type="entry name" value="MICROSPHERULE PROTEIN 1"/>
    <property type="match status" value="1"/>
</dbReference>
<dbReference type="Pfam" id="PF13325">
    <property type="entry name" value="MCRS_N"/>
    <property type="match status" value="1"/>
</dbReference>
<dbReference type="GO" id="GO:0045944">
    <property type="term" value="P:positive regulation of transcription by RNA polymerase II"/>
    <property type="evidence" value="ECO:0007669"/>
    <property type="project" value="TreeGrafter"/>
</dbReference>
<dbReference type="CDD" id="cd22687">
    <property type="entry name" value="FHA_MCRS1"/>
    <property type="match status" value="1"/>
</dbReference>
<name>A0A1D1XLM1_9ARAE</name>
<gene>
    <name evidence="2" type="primary">Mcrs1_0</name>
    <name evidence="2" type="ORF">g.59593</name>
</gene>
<dbReference type="InterPro" id="IPR025999">
    <property type="entry name" value="MCRS_N"/>
</dbReference>
<evidence type="ECO:0000313" key="2">
    <source>
        <dbReference type="EMBL" id="JAT43286.1"/>
    </source>
</evidence>
<dbReference type="PANTHER" id="PTHR13233:SF0">
    <property type="entry name" value="MICROSPHERULE PROTEIN 1"/>
    <property type="match status" value="1"/>
</dbReference>